<reference evidence="3 4" key="1">
    <citation type="submission" date="2018-10" db="EMBL/GenBank/DDBJ databases">
        <title>The genome of Lysobacter enzymogenes OH11.</title>
        <authorList>
            <person name="Liu F."/>
            <person name="Zhao Y."/>
            <person name="Qian G."/>
            <person name="Chen Y."/>
            <person name="Xu H."/>
        </authorList>
    </citation>
    <scope>NUCLEOTIDE SEQUENCE [LARGE SCALE GENOMIC DNA]</scope>
    <source>
        <strain evidence="3 4">OH11</strain>
    </source>
</reference>
<dbReference type="AlphaFoldDB" id="A0A3N2RMK9"/>
<dbReference type="Gene3D" id="1.10.10.60">
    <property type="entry name" value="Homeodomain-like"/>
    <property type="match status" value="1"/>
</dbReference>
<feature type="compositionally biased region" description="Low complexity" evidence="1">
    <location>
        <begin position="244"/>
        <end position="256"/>
    </location>
</feature>
<feature type="region of interest" description="Disordered" evidence="1">
    <location>
        <begin position="233"/>
        <end position="272"/>
    </location>
</feature>
<accession>A0A3N2RMK9</accession>
<dbReference type="InterPro" id="IPR025246">
    <property type="entry name" value="IS30-like_HTH"/>
</dbReference>
<feature type="compositionally biased region" description="Basic residues" evidence="1">
    <location>
        <begin position="165"/>
        <end position="178"/>
    </location>
</feature>
<gene>
    <name evidence="3" type="ORF">D9T17_03060</name>
</gene>
<evidence type="ECO:0000313" key="3">
    <source>
        <dbReference type="EMBL" id="ROU08644.1"/>
    </source>
</evidence>
<dbReference type="Proteomes" id="UP000275910">
    <property type="component" value="Unassembled WGS sequence"/>
</dbReference>
<proteinExistence type="predicted"/>
<feature type="region of interest" description="Disordered" evidence="1">
    <location>
        <begin position="118"/>
        <end position="205"/>
    </location>
</feature>
<dbReference type="EMBL" id="RCTY01000010">
    <property type="protein sequence ID" value="ROU08644.1"/>
    <property type="molecule type" value="Genomic_DNA"/>
</dbReference>
<organism evidence="3 4">
    <name type="scientific">Lysobacter enzymogenes</name>
    <dbReference type="NCBI Taxonomy" id="69"/>
    <lineage>
        <taxon>Bacteria</taxon>
        <taxon>Pseudomonadati</taxon>
        <taxon>Pseudomonadota</taxon>
        <taxon>Gammaproteobacteria</taxon>
        <taxon>Lysobacterales</taxon>
        <taxon>Lysobacteraceae</taxon>
        <taxon>Lysobacter</taxon>
    </lineage>
</organism>
<evidence type="ECO:0000313" key="4">
    <source>
        <dbReference type="Proteomes" id="UP000275910"/>
    </source>
</evidence>
<evidence type="ECO:0000259" key="2">
    <source>
        <dbReference type="Pfam" id="PF13936"/>
    </source>
</evidence>
<feature type="compositionally biased region" description="Low complexity" evidence="1">
    <location>
        <begin position="135"/>
        <end position="149"/>
    </location>
</feature>
<dbReference type="Pfam" id="PF13936">
    <property type="entry name" value="HTH_38"/>
    <property type="match status" value="1"/>
</dbReference>
<comment type="caution">
    <text evidence="3">The sequence shown here is derived from an EMBL/GenBank/DDBJ whole genome shotgun (WGS) entry which is preliminary data.</text>
</comment>
<name>A0A3N2RMK9_LYSEN</name>
<evidence type="ECO:0000256" key="1">
    <source>
        <dbReference type="SAM" id="MobiDB-lite"/>
    </source>
</evidence>
<feature type="domain" description="Transposase IS30-like HTH" evidence="2">
    <location>
        <begin position="5"/>
        <end position="47"/>
    </location>
</feature>
<feature type="region of interest" description="Disordered" evidence="1">
    <location>
        <begin position="50"/>
        <end position="73"/>
    </location>
</feature>
<sequence>MGKAYTHLCAEERGAIMVLIAEGASGRRIAQVLGRTQSTIARELRRNGFRSGSAAPLRGRPPLESGYDAPDPLRLRGETESILLRPLPLPLLADTPSRSPAAPERARMDARALRVCATRTSGEVTSEPRAPAPAPATATATTAEATPPKDSAPPPPHRSNVTTKTRTRPPPRRHRKLNRPPFSLTPPAPGRRYNEAARTGRNRHTQGAAMRLMPLAAIASIAFLAACTAPDQNKDAAAPPPAGVAPAAGADAGAPPATDPAAPPSAKIGADQVGKLSPVPAFKGFGEHWSIDIQSTGEMNHKVDLTWGRGSEKASGTARYNGQPADAPSTLIVLSGELNTKDGAKPMTIEISKKECIDDGDNKHMQSVDVSVDGMDKFSGGCGDLAVY</sequence>
<protein>
    <submittedName>
        <fullName evidence="3">Helix-turn-helix domain-containing protein</fullName>
    </submittedName>
</protein>